<dbReference type="GO" id="GO:0033818">
    <property type="term" value="F:beta-ketoacyl-acyl-carrier-protein synthase III activity"/>
    <property type="evidence" value="ECO:0007669"/>
    <property type="project" value="UniProtKB-EC"/>
</dbReference>
<dbReference type="EMBL" id="CZBM01000022">
    <property type="protein sequence ID" value="CUQ54246.1"/>
    <property type="molecule type" value="Genomic_DNA"/>
</dbReference>
<reference evidence="8 10" key="3">
    <citation type="submission" date="2019-07" db="EMBL/GenBank/DDBJ databases">
        <title>Genome sequencing of Parabacteroides distasonis iSURF_7.</title>
        <authorList>
            <person name="Degefu H.N."/>
            <person name="Ruoff K.L."/>
            <person name="Price C.E."/>
            <person name="Valls R.A."/>
            <person name="O'Toole G.A."/>
        </authorList>
    </citation>
    <scope>NUCLEOTIDE SEQUENCE [LARGE SCALE GENOMIC DNA]</scope>
    <source>
        <strain evidence="8 10">CFPLTA003_1B</strain>
    </source>
</reference>
<evidence type="ECO:0000259" key="3">
    <source>
        <dbReference type="Pfam" id="PF08541"/>
    </source>
</evidence>
<dbReference type="AlphaFoldDB" id="A0A174X9G0"/>
<dbReference type="PANTHER" id="PTHR34069:SF2">
    <property type="entry name" value="BETA-KETOACYL-[ACYL-CARRIER-PROTEIN] SYNTHASE III"/>
    <property type="match status" value="1"/>
</dbReference>
<dbReference type="Proteomes" id="UP000432516">
    <property type="component" value="Unassembled WGS sequence"/>
</dbReference>
<protein>
    <submittedName>
        <fullName evidence="5">3-oxoacyl-ACP synthase</fullName>
    </submittedName>
    <submittedName>
        <fullName evidence="4">3-oxoacyl-[acyl-carrier-protein] synthase 3</fullName>
        <ecNumber evidence="4">2.3.1.180</ecNumber>
    </submittedName>
</protein>
<dbReference type="Pfam" id="PF08541">
    <property type="entry name" value="ACP_syn_III_C"/>
    <property type="match status" value="1"/>
</dbReference>
<accession>A0A174X9G0</accession>
<dbReference type="Proteomes" id="UP000450599">
    <property type="component" value="Unassembled WGS sequence"/>
</dbReference>
<evidence type="ECO:0000256" key="2">
    <source>
        <dbReference type="ARBA" id="ARBA00023315"/>
    </source>
</evidence>
<organism evidence="4 9">
    <name type="scientific">Parabacteroides distasonis</name>
    <dbReference type="NCBI Taxonomy" id="823"/>
    <lineage>
        <taxon>Bacteria</taxon>
        <taxon>Pseudomonadati</taxon>
        <taxon>Bacteroidota</taxon>
        <taxon>Bacteroidia</taxon>
        <taxon>Bacteroidales</taxon>
        <taxon>Tannerellaceae</taxon>
        <taxon>Parabacteroides</taxon>
    </lineage>
</organism>
<evidence type="ECO:0000313" key="7">
    <source>
        <dbReference type="EMBL" id="MRZ54022.1"/>
    </source>
</evidence>
<dbReference type="Gene3D" id="3.40.47.10">
    <property type="match status" value="1"/>
</dbReference>
<dbReference type="EMBL" id="WKNE01000003">
    <property type="protein sequence ID" value="MRZ54022.1"/>
    <property type="molecule type" value="Genomic_DNA"/>
</dbReference>
<evidence type="ECO:0000313" key="5">
    <source>
        <dbReference type="EMBL" id="MRY86559.1"/>
    </source>
</evidence>
<evidence type="ECO:0000313" key="10">
    <source>
        <dbReference type="Proteomes" id="UP000315827"/>
    </source>
</evidence>
<dbReference type="InterPro" id="IPR013747">
    <property type="entry name" value="ACP_syn_III_C"/>
</dbReference>
<dbReference type="Proteomes" id="UP000095332">
    <property type="component" value="Unassembled WGS sequence"/>
</dbReference>
<dbReference type="PANTHER" id="PTHR34069">
    <property type="entry name" value="3-OXOACYL-[ACYL-CARRIER-PROTEIN] SYNTHASE 3"/>
    <property type="match status" value="1"/>
</dbReference>
<feature type="domain" description="Beta-ketoacyl-[acyl-carrier-protein] synthase III C-terminal" evidence="3">
    <location>
        <begin position="26"/>
        <end position="107"/>
    </location>
</feature>
<dbReference type="EC" id="2.3.1.180" evidence="4"/>
<reference evidence="11 12" key="2">
    <citation type="journal article" date="2019" name="Nat. Med.">
        <title>A library of human gut bacterial isolates paired with longitudinal multiomics data enables mechanistic microbiome research.</title>
        <authorList>
            <person name="Poyet M."/>
            <person name="Groussin M."/>
            <person name="Gibbons S.M."/>
            <person name="Avila-Pacheco J."/>
            <person name="Jiang X."/>
            <person name="Kearney S.M."/>
            <person name="Perrotta A.R."/>
            <person name="Berdy B."/>
            <person name="Zhao S."/>
            <person name="Lieberman T.D."/>
            <person name="Swanson P.K."/>
            <person name="Smith M."/>
            <person name="Roesemann S."/>
            <person name="Alexander J.E."/>
            <person name="Rich S.A."/>
            <person name="Livny J."/>
            <person name="Vlamakis H."/>
            <person name="Clish C."/>
            <person name="Bullock K."/>
            <person name="Deik A."/>
            <person name="Scott J."/>
            <person name="Pierce K.A."/>
            <person name="Xavier R.J."/>
            <person name="Alm E.J."/>
        </authorList>
    </citation>
    <scope>NUCLEOTIDE SEQUENCE [LARGE SCALE GENOMIC DNA]</scope>
    <source>
        <strain evidence="6 13">BIOML-A10</strain>
        <strain evidence="5 12">BIOML-A11</strain>
        <strain evidence="7 11">BIOML-A2</strain>
    </source>
</reference>
<keyword evidence="2 4" id="KW-0012">Acyltransferase</keyword>
<dbReference type="EMBL" id="WKMW01000026">
    <property type="protein sequence ID" value="MRY86559.1"/>
    <property type="molecule type" value="Genomic_DNA"/>
</dbReference>
<name>A0A174X9G0_PARDI</name>
<proteinExistence type="predicted"/>
<reference evidence="4 9" key="1">
    <citation type="submission" date="2015-09" db="EMBL/GenBank/DDBJ databases">
        <authorList>
            <consortium name="Pathogen Informatics"/>
        </authorList>
    </citation>
    <scope>NUCLEOTIDE SEQUENCE [LARGE SCALE GENOMIC DNA]</scope>
    <source>
        <strain evidence="4 9">2789STDY5834948</strain>
    </source>
</reference>
<evidence type="ECO:0000313" key="11">
    <source>
        <dbReference type="Proteomes" id="UP000432516"/>
    </source>
</evidence>
<evidence type="ECO:0000313" key="4">
    <source>
        <dbReference type="EMBL" id="CUQ54246.1"/>
    </source>
</evidence>
<dbReference type="EMBL" id="VOHW01000014">
    <property type="protein sequence ID" value="TWV59431.1"/>
    <property type="molecule type" value="Genomic_DNA"/>
</dbReference>
<dbReference type="InterPro" id="IPR016039">
    <property type="entry name" value="Thiolase-like"/>
</dbReference>
<dbReference type="GO" id="GO:0044550">
    <property type="term" value="P:secondary metabolite biosynthetic process"/>
    <property type="evidence" value="ECO:0007669"/>
    <property type="project" value="TreeGrafter"/>
</dbReference>
<dbReference type="SUPFAM" id="SSF53901">
    <property type="entry name" value="Thiolase-like"/>
    <property type="match status" value="1"/>
</dbReference>
<evidence type="ECO:0000313" key="8">
    <source>
        <dbReference type="EMBL" id="TWV59431.1"/>
    </source>
</evidence>
<evidence type="ECO:0000256" key="1">
    <source>
        <dbReference type="ARBA" id="ARBA00022679"/>
    </source>
</evidence>
<evidence type="ECO:0000313" key="9">
    <source>
        <dbReference type="Proteomes" id="UP000095332"/>
    </source>
</evidence>
<evidence type="ECO:0000313" key="12">
    <source>
        <dbReference type="Proteomes" id="UP000450599"/>
    </source>
</evidence>
<dbReference type="Proteomes" id="UP000315827">
    <property type="component" value="Unassembled WGS sequence"/>
</dbReference>
<keyword evidence="1 4" id="KW-0808">Transferase</keyword>
<dbReference type="Proteomes" id="UP000471216">
    <property type="component" value="Unassembled WGS sequence"/>
</dbReference>
<dbReference type="EMBL" id="WKMX01000024">
    <property type="protein sequence ID" value="MRZ08456.1"/>
    <property type="molecule type" value="Genomic_DNA"/>
</dbReference>
<sequence length="120" mass="13802">MSSHLLYPRSPKSIEMFLADYNINRETDIDYFLIHQANKMIVERIVKKLKLPKTKVPCNLEEFENLGGASIPSLMVTRIADQLRTKETTLLMSSFGLELSWGAMWMKTKPMVVSQLVILK</sequence>
<gene>
    <name evidence="4" type="primary">fabH_9</name>
    <name evidence="4" type="ORF">ERS852560_03989</name>
    <name evidence="8" type="ORF">FSA05_18165</name>
    <name evidence="6" type="ORF">GKD54_20060</name>
    <name evidence="5" type="ORF">GKD58_20305</name>
    <name evidence="7" type="ORF">GKD68_04550</name>
</gene>
<evidence type="ECO:0000313" key="6">
    <source>
        <dbReference type="EMBL" id="MRZ08456.1"/>
    </source>
</evidence>
<evidence type="ECO:0000313" key="13">
    <source>
        <dbReference type="Proteomes" id="UP000471216"/>
    </source>
</evidence>